<evidence type="ECO:0000313" key="2">
    <source>
        <dbReference type="Proteomes" id="UP000260680"/>
    </source>
</evidence>
<protein>
    <submittedName>
        <fullName evidence="1">Uncharacterized protein</fullName>
    </submittedName>
</protein>
<comment type="caution">
    <text evidence="1">The sequence shown here is derived from an EMBL/GenBank/DDBJ whole genome shotgun (WGS) entry which is preliminary data.</text>
</comment>
<dbReference type="RefSeq" id="WP_117419901.1">
    <property type="nucleotide sequence ID" value="NZ_QOHO01000112.1"/>
</dbReference>
<dbReference type="GO" id="GO:0030246">
    <property type="term" value="F:carbohydrate binding"/>
    <property type="evidence" value="ECO:0007669"/>
    <property type="project" value="InterPro"/>
</dbReference>
<evidence type="ECO:0000313" key="1">
    <source>
        <dbReference type="EMBL" id="RFZ75930.1"/>
    </source>
</evidence>
<proteinExistence type="predicted"/>
<sequence length="351" mass="40628">MNRPECLHIPTLYEGEQAQISWGAVEADTDYIVERVFNESFLQALSGCTWDNFDSTYEPWSRHDQADLNWHQIETITGKGQNWERLEYEQLSWLQLENHSYTWQQLESLEISFEIFNGPGARRSGIEQGCTWLELDELNKDWTGLENSGHTWEEWEKRTLPGISWESIDSRWLTFNEWEEKGLIFHELDTQKQIEEHRGMTDSIPIGVSNATYRIKAYDIKNDDSGYLETAQLPVIPIFYRSSTMEYPVKAGKRYAVLLKAQEVSGLEKIRMNLRYNPYLLELTSLAAGSIKRITEPGNYPEENLKIYSCVPGKLWFQSTRQLSKNECFSGSIALVEFVAKRTGSAAVSLH</sequence>
<dbReference type="AlphaFoldDB" id="A0A3E2N4L7"/>
<accession>A0A3E2N4L7</accession>
<reference evidence="1 2" key="1">
    <citation type="submission" date="2018-07" db="EMBL/GenBank/DDBJ databases">
        <title>New species, Clostridium PI-S10-A1B.</title>
        <authorList>
            <person name="Krishna G."/>
            <person name="Summeta K."/>
            <person name="Shikha S."/>
            <person name="Prabhu P.B."/>
            <person name="Suresh K."/>
        </authorList>
    </citation>
    <scope>NUCLEOTIDE SEQUENCE [LARGE SCALE GENOMIC DNA]</scope>
    <source>
        <strain evidence="1 2">PI-S10-A1B</strain>
    </source>
</reference>
<name>A0A3E2N4L7_9FIRM</name>
<dbReference type="SUPFAM" id="SSF49384">
    <property type="entry name" value="Carbohydrate-binding domain"/>
    <property type="match status" value="1"/>
</dbReference>
<dbReference type="InterPro" id="IPR008965">
    <property type="entry name" value="CBM2/CBM3_carb-bd_dom_sf"/>
</dbReference>
<dbReference type="Proteomes" id="UP000260680">
    <property type="component" value="Unassembled WGS sequence"/>
</dbReference>
<gene>
    <name evidence="1" type="ORF">DS742_26425</name>
</gene>
<dbReference type="EMBL" id="QOHO01000112">
    <property type="protein sequence ID" value="RFZ75930.1"/>
    <property type="molecule type" value="Genomic_DNA"/>
</dbReference>
<organism evidence="1 2">
    <name type="scientific">Lacrimispora amygdalina</name>
    <dbReference type="NCBI Taxonomy" id="253257"/>
    <lineage>
        <taxon>Bacteria</taxon>
        <taxon>Bacillati</taxon>
        <taxon>Bacillota</taxon>
        <taxon>Clostridia</taxon>
        <taxon>Lachnospirales</taxon>
        <taxon>Lachnospiraceae</taxon>
        <taxon>Lacrimispora</taxon>
    </lineage>
</organism>
<dbReference type="OrthoDB" id="1881855at2"/>